<keyword evidence="2" id="KW-1185">Reference proteome</keyword>
<dbReference type="EMBL" id="JBIQWL010000010">
    <property type="protein sequence ID" value="MFH8252591.1"/>
    <property type="molecule type" value="Genomic_DNA"/>
</dbReference>
<evidence type="ECO:0000313" key="1">
    <source>
        <dbReference type="EMBL" id="MFH8252591.1"/>
    </source>
</evidence>
<protein>
    <submittedName>
        <fullName evidence="1">Uncharacterized protein</fullName>
    </submittedName>
</protein>
<gene>
    <name evidence="1" type="ORF">ACH3VR_19650</name>
</gene>
<accession>A0ABW7QCH9</accession>
<comment type="caution">
    <text evidence="1">The sequence shown here is derived from an EMBL/GenBank/DDBJ whole genome shotgun (WGS) entry which is preliminary data.</text>
</comment>
<proteinExistence type="predicted"/>
<reference evidence="1 2" key="1">
    <citation type="submission" date="2024-09" db="EMBL/GenBank/DDBJ databases">
        <authorList>
            <person name="Pan X."/>
        </authorList>
    </citation>
    <scope>NUCLEOTIDE SEQUENCE [LARGE SCALE GENOMIC DNA]</scope>
    <source>
        <strain evidence="1 2">B2969</strain>
    </source>
</reference>
<organism evidence="1 2">
    <name type="scientific">Microbacterium alkaliflavum</name>
    <dbReference type="NCBI Taxonomy" id="3248839"/>
    <lineage>
        <taxon>Bacteria</taxon>
        <taxon>Bacillati</taxon>
        <taxon>Actinomycetota</taxon>
        <taxon>Actinomycetes</taxon>
        <taxon>Micrococcales</taxon>
        <taxon>Microbacteriaceae</taxon>
        <taxon>Microbacterium</taxon>
    </lineage>
</organism>
<evidence type="ECO:0000313" key="2">
    <source>
        <dbReference type="Proteomes" id="UP001610861"/>
    </source>
</evidence>
<name>A0ABW7QCH9_9MICO</name>
<dbReference type="Proteomes" id="UP001610861">
    <property type="component" value="Unassembled WGS sequence"/>
</dbReference>
<dbReference type="RefSeq" id="WP_397558021.1">
    <property type="nucleotide sequence ID" value="NZ_JBIQWL010000010.1"/>
</dbReference>
<sequence length="71" mass="7819">MASDVTLYIGPQTAYRKFRFAEGAEWAAVRSQIRAAIDAGKGSIEIPWKGDTVVYVYSPHLMLSRVEKSAG</sequence>